<comment type="subunit">
    <text evidence="3">Homotrimer.</text>
</comment>
<evidence type="ECO:0000313" key="24">
    <source>
        <dbReference type="Proteomes" id="UP000322234"/>
    </source>
</evidence>
<feature type="region of interest" description="Disordered" evidence="19">
    <location>
        <begin position="184"/>
        <end position="217"/>
    </location>
</feature>
<dbReference type="GO" id="GO:0003677">
    <property type="term" value="F:DNA binding"/>
    <property type="evidence" value="ECO:0007669"/>
    <property type="project" value="UniProtKB-UniRule"/>
</dbReference>
<dbReference type="Gene3D" id="1.10.10.60">
    <property type="entry name" value="Homeodomain-like"/>
    <property type="match status" value="2"/>
</dbReference>
<dbReference type="GO" id="GO:0005125">
    <property type="term" value="F:cytokine activity"/>
    <property type="evidence" value="ECO:0007669"/>
    <property type="project" value="UniProtKB-KW"/>
</dbReference>
<dbReference type="InterPro" id="IPR024578">
    <property type="entry name" value="Homez_homeobox_dom"/>
</dbReference>
<evidence type="ECO:0000256" key="6">
    <source>
        <dbReference type="ARBA" id="ARBA00022692"/>
    </source>
</evidence>
<keyword evidence="9 20" id="KW-1133">Transmembrane helix</keyword>
<evidence type="ECO:0000256" key="7">
    <source>
        <dbReference type="ARBA" id="ARBA00022737"/>
    </source>
</evidence>
<dbReference type="PANTHER" id="PTHR17534:SF4">
    <property type="entry name" value="TUMOR NECROSIS FACTOR LIGAND SUPERFAMILY MEMBER 4"/>
    <property type="match status" value="1"/>
</dbReference>
<evidence type="ECO:0000256" key="1">
    <source>
        <dbReference type="ARBA" id="ARBA00004606"/>
    </source>
</evidence>
<organism evidence="23 24">
    <name type="scientific">Bos mutus</name>
    <name type="common">wild yak</name>
    <dbReference type="NCBI Taxonomy" id="72004"/>
    <lineage>
        <taxon>Eukaryota</taxon>
        <taxon>Metazoa</taxon>
        <taxon>Chordata</taxon>
        <taxon>Craniata</taxon>
        <taxon>Vertebrata</taxon>
        <taxon>Euteleostomi</taxon>
        <taxon>Mammalia</taxon>
        <taxon>Eutheria</taxon>
        <taxon>Laurasiatheria</taxon>
        <taxon>Artiodactyla</taxon>
        <taxon>Ruminantia</taxon>
        <taxon>Pecora</taxon>
        <taxon>Bovidae</taxon>
        <taxon>Bovinae</taxon>
        <taxon>Bos</taxon>
    </lineage>
</organism>
<keyword evidence="7" id="KW-0677">Repeat</keyword>
<gene>
    <name evidence="23" type="ORF">E5288_WYG004853</name>
</gene>
<dbReference type="GO" id="GO:0016020">
    <property type="term" value="C:membrane"/>
    <property type="evidence" value="ECO:0007669"/>
    <property type="project" value="UniProtKB-SubCell"/>
</dbReference>
<feature type="compositionally biased region" description="Pro residues" evidence="19">
    <location>
        <begin position="19"/>
        <end position="29"/>
    </location>
</feature>
<evidence type="ECO:0000259" key="22">
    <source>
        <dbReference type="PROSITE" id="PS50071"/>
    </source>
</evidence>
<dbReference type="GO" id="GO:0006954">
    <property type="term" value="P:inflammatory response"/>
    <property type="evidence" value="ECO:0007669"/>
    <property type="project" value="TreeGrafter"/>
</dbReference>
<dbReference type="PANTHER" id="PTHR17534">
    <property type="entry name" value="OX40 LIGAND"/>
    <property type="match status" value="1"/>
</dbReference>
<dbReference type="GO" id="GO:0001819">
    <property type="term" value="P:positive regulation of cytokine production"/>
    <property type="evidence" value="ECO:0007669"/>
    <property type="project" value="TreeGrafter"/>
</dbReference>
<dbReference type="PROSITE" id="PS50049">
    <property type="entry name" value="THD_2"/>
    <property type="match status" value="1"/>
</dbReference>
<comment type="caution">
    <text evidence="23">The sequence shown here is derived from an EMBL/GenBank/DDBJ whole genome shotgun (WGS) entry which is preliminary data.</text>
</comment>
<dbReference type="GO" id="GO:0005164">
    <property type="term" value="F:tumor necrosis factor receptor binding"/>
    <property type="evidence" value="ECO:0007669"/>
    <property type="project" value="InterPro"/>
</dbReference>
<evidence type="ECO:0000256" key="3">
    <source>
        <dbReference type="ARBA" id="ARBA00011233"/>
    </source>
</evidence>
<keyword evidence="10" id="KW-0805">Transcription regulation</keyword>
<comment type="function">
    <text evidence="15">Cytokine that binds to TNFRSF4. Co-stimulates T-cell proliferation and cytokine production.</text>
</comment>
<evidence type="ECO:0000256" key="16">
    <source>
        <dbReference type="ARBA" id="ARBA00073977"/>
    </source>
</evidence>
<evidence type="ECO:0000256" key="5">
    <source>
        <dbReference type="ARBA" id="ARBA00022553"/>
    </source>
</evidence>
<dbReference type="InterPro" id="IPR042338">
    <property type="entry name" value="TNFSF4"/>
</dbReference>
<keyword evidence="13" id="KW-0804">Transcription</keyword>
<dbReference type="InterPro" id="IPR006052">
    <property type="entry name" value="TNF_dom"/>
</dbReference>
<evidence type="ECO:0000256" key="17">
    <source>
        <dbReference type="ARBA" id="ARBA00078585"/>
    </source>
</evidence>
<keyword evidence="11 20" id="KW-0472">Membrane</keyword>
<keyword evidence="18" id="KW-0539">Nucleus</keyword>
<dbReference type="Proteomes" id="UP000322234">
    <property type="component" value="Unassembled WGS sequence"/>
</dbReference>
<dbReference type="Gene3D" id="2.60.120.40">
    <property type="match status" value="1"/>
</dbReference>
<keyword evidence="24" id="KW-1185">Reference proteome</keyword>
<comment type="subcellular location">
    <subcellularLocation>
        <location evidence="1">Membrane</location>
        <topology evidence="1">Single-pass type II membrane protein</topology>
    </subcellularLocation>
    <subcellularLocation>
        <location evidence="18">Nucleus</location>
    </subcellularLocation>
</comment>
<keyword evidence="8" id="KW-0735">Signal-anchor</keyword>
<evidence type="ECO:0000256" key="19">
    <source>
        <dbReference type="SAM" id="MobiDB-lite"/>
    </source>
</evidence>
<feature type="transmembrane region" description="Helical" evidence="20">
    <location>
        <begin position="278"/>
        <end position="303"/>
    </location>
</feature>
<dbReference type="GO" id="GO:0005615">
    <property type="term" value="C:extracellular space"/>
    <property type="evidence" value="ECO:0007669"/>
    <property type="project" value="UniProtKB-KW"/>
</dbReference>
<sequence>MVRGWEPPPGLDCRRPPEEMPPSPVPPPEQVGLGIVPLTLSEPTQMKGLKGLANGAPATSKPLQPLGCAPQPLSPNEQALPPQLEPAWPQGLRHNSASGRVGPAEYLSPDMQRQRKTKGKTKEQLAILKSFFLQCQWARREDYHKLEQITGLPRPEIIQWFGDTRYALKHGQLKWFRDNAVPGAPSFQDPAVPTPPPSTRSLNEWAETPPLPNPPPPPDIRPLEWYWATHQQLRESDIPQLSQASRLSTQQIMKMEGVQPLDENVGNVPGRRFLRNKLLLVASIIQGLGLLLCLTYICLHFYAQVPSQYPPIQSIRVQFTKCENENGFIITSPDADGTMKVQNNSIIITCDGFYLISLKGYFSQELSLRLLYRKGREPLFSLNMVKIVDSVTVAYLRFKDKVYLNMTTQNASCEDIQVNGGELILIHQNPGGFCVY</sequence>
<evidence type="ECO:0000256" key="11">
    <source>
        <dbReference type="ARBA" id="ARBA00023136"/>
    </source>
</evidence>
<dbReference type="PROSITE" id="PS50071">
    <property type="entry name" value="HOMEOBOX_2"/>
    <property type="match status" value="1"/>
</dbReference>
<evidence type="ECO:0000256" key="13">
    <source>
        <dbReference type="ARBA" id="ARBA00023163"/>
    </source>
</evidence>
<keyword evidence="5" id="KW-0597">Phosphoprotein</keyword>
<feature type="region of interest" description="Disordered" evidence="19">
    <location>
        <begin position="1"/>
        <end position="33"/>
    </location>
</feature>
<comment type="similarity">
    <text evidence="2">Belongs to the tumor necrosis factor family.</text>
</comment>
<keyword evidence="18" id="KW-0371">Homeobox</keyword>
<dbReference type="FunFam" id="2.60.120.40:FF:000025">
    <property type="entry name" value="tumor necrosis factor ligand superfamily member 4"/>
    <property type="match status" value="1"/>
</dbReference>
<reference evidence="23" key="1">
    <citation type="submission" date="2019-10" db="EMBL/GenBank/DDBJ databases">
        <title>The sequence and de novo assembly of the wild yak genome.</title>
        <authorList>
            <person name="Liu Y."/>
        </authorList>
    </citation>
    <scope>NUCLEOTIDE SEQUENCE [LARGE SCALE GENOMIC DNA]</scope>
    <source>
        <strain evidence="23">WY2019</strain>
    </source>
</reference>
<evidence type="ECO:0000256" key="18">
    <source>
        <dbReference type="PROSITE-ProRule" id="PRU00108"/>
    </source>
</evidence>
<accession>A0A6B0QVE4</accession>
<evidence type="ECO:0000256" key="9">
    <source>
        <dbReference type="ARBA" id="ARBA00022989"/>
    </source>
</evidence>
<evidence type="ECO:0000259" key="21">
    <source>
        <dbReference type="PROSITE" id="PS50049"/>
    </source>
</evidence>
<dbReference type="Pfam" id="PF11569">
    <property type="entry name" value="Homez"/>
    <property type="match status" value="1"/>
</dbReference>
<evidence type="ECO:0000256" key="20">
    <source>
        <dbReference type="SAM" id="Phobius"/>
    </source>
</evidence>
<dbReference type="SMART" id="SM00389">
    <property type="entry name" value="HOX"/>
    <property type="match status" value="1"/>
</dbReference>
<evidence type="ECO:0000256" key="10">
    <source>
        <dbReference type="ARBA" id="ARBA00023015"/>
    </source>
</evidence>
<dbReference type="SUPFAM" id="SSF46689">
    <property type="entry name" value="Homeodomain-like"/>
    <property type="match status" value="1"/>
</dbReference>
<feature type="domain" description="Homeobox" evidence="22">
    <location>
        <begin position="111"/>
        <end position="171"/>
    </location>
</feature>
<evidence type="ECO:0000256" key="4">
    <source>
        <dbReference type="ARBA" id="ARBA00022514"/>
    </source>
</evidence>
<dbReference type="InterPro" id="IPR009057">
    <property type="entry name" value="Homeodomain-like_sf"/>
</dbReference>
<evidence type="ECO:0000256" key="2">
    <source>
        <dbReference type="ARBA" id="ARBA00008670"/>
    </source>
</evidence>
<feature type="DNA-binding region" description="Homeobox" evidence="18">
    <location>
        <begin position="113"/>
        <end position="172"/>
    </location>
</feature>
<keyword evidence="12" id="KW-1015">Disulfide bond</keyword>
<evidence type="ECO:0000256" key="15">
    <source>
        <dbReference type="ARBA" id="ARBA00056725"/>
    </source>
</evidence>
<evidence type="ECO:0000256" key="12">
    <source>
        <dbReference type="ARBA" id="ARBA00023157"/>
    </source>
</evidence>
<keyword evidence="14" id="KW-0325">Glycoprotein</keyword>
<dbReference type="GO" id="GO:0005634">
    <property type="term" value="C:nucleus"/>
    <property type="evidence" value="ECO:0007669"/>
    <property type="project" value="UniProtKB-SubCell"/>
</dbReference>
<protein>
    <recommendedName>
        <fullName evidence="16">Tumor necrosis factor ligand superfamily member 4</fullName>
    </recommendedName>
    <alternativeName>
        <fullName evidence="17">OX40 ligand</fullName>
    </alternativeName>
</protein>
<feature type="compositionally biased region" description="Pro residues" evidence="19">
    <location>
        <begin position="1"/>
        <end position="10"/>
    </location>
</feature>
<dbReference type="AlphaFoldDB" id="A0A6B0QVE4"/>
<feature type="region of interest" description="Disordered" evidence="19">
    <location>
        <begin position="48"/>
        <end position="78"/>
    </location>
</feature>
<dbReference type="EMBL" id="VBQZ03000009">
    <property type="protein sequence ID" value="MXQ81888.1"/>
    <property type="molecule type" value="Genomic_DNA"/>
</dbReference>
<feature type="domain" description="THD" evidence="21">
    <location>
        <begin position="297"/>
        <end position="426"/>
    </location>
</feature>
<dbReference type="InterPro" id="IPR001356">
    <property type="entry name" value="HD"/>
</dbReference>
<dbReference type="FunFam" id="1.10.10.60:FF:000172">
    <property type="entry name" value="Homeobox and leucine zipper protein Homez"/>
    <property type="match status" value="1"/>
</dbReference>
<keyword evidence="18" id="KW-0238">DNA-binding</keyword>
<dbReference type="GO" id="GO:0042102">
    <property type="term" value="P:positive regulation of T cell proliferation"/>
    <property type="evidence" value="ECO:0007669"/>
    <property type="project" value="TreeGrafter"/>
</dbReference>
<dbReference type="InterPro" id="IPR008983">
    <property type="entry name" value="Tumour_necrosis_fac-like_dom"/>
</dbReference>
<keyword evidence="4" id="KW-0202">Cytokine</keyword>
<dbReference type="GO" id="GO:0006955">
    <property type="term" value="P:immune response"/>
    <property type="evidence" value="ECO:0007669"/>
    <property type="project" value="InterPro"/>
</dbReference>
<dbReference type="SMART" id="SM00207">
    <property type="entry name" value="TNF"/>
    <property type="match status" value="1"/>
</dbReference>
<name>A0A6B0QVE4_9CETA</name>
<dbReference type="SUPFAM" id="SSF49842">
    <property type="entry name" value="TNF-like"/>
    <property type="match status" value="1"/>
</dbReference>
<keyword evidence="6 20" id="KW-0812">Transmembrane</keyword>
<dbReference type="CDD" id="cd00086">
    <property type="entry name" value="homeodomain"/>
    <property type="match status" value="1"/>
</dbReference>
<evidence type="ECO:0000256" key="14">
    <source>
        <dbReference type="ARBA" id="ARBA00023180"/>
    </source>
</evidence>
<evidence type="ECO:0000256" key="8">
    <source>
        <dbReference type="ARBA" id="ARBA00022968"/>
    </source>
</evidence>
<evidence type="ECO:0000313" key="23">
    <source>
        <dbReference type="EMBL" id="MXQ81888.1"/>
    </source>
</evidence>
<proteinExistence type="inferred from homology"/>